<keyword evidence="3" id="KW-1185">Reference proteome</keyword>
<dbReference type="AlphaFoldDB" id="A0A1Y0CUE0"/>
<evidence type="ECO:0000313" key="3">
    <source>
        <dbReference type="Proteomes" id="UP000243793"/>
    </source>
</evidence>
<feature type="transmembrane region" description="Helical" evidence="1">
    <location>
        <begin position="42"/>
        <end position="66"/>
    </location>
</feature>
<dbReference type="EMBL" id="CP021376">
    <property type="protein sequence ID" value="ART78960.1"/>
    <property type="molecule type" value="Genomic_DNA"/>
</dbReference>
<accession>A0A1Y0CUE0</accession>
<dbReference type="OrthoDB" id="5599969at2"/>
<feature type="transmembrane region" description="Helical" evidence="1">
    <location>
        <begin position="72"/>
        <end position="93"/>
    </location>
</feature>
<keyword evidence="1" id="KW-1133">Transmembrane helix</keyword>
<keyword evidence="1" id="KW-0812">Transmembrane</keyword>
<sequence length="131" mass="14942">MTGQINALKELFHAIIELLFVRFNLARIEFVAQKERMVKLGILALMAGMLFFMSYISLMFGLNAVLSPEAKIWVFFGMAGGLFLIMIGIFWSIGRNLAGQRRFLADTLHELQEDMAYVQGKKTMADWSLKE</sequence>
<name>A0A1Y0CUE0_9GAMM</name>
<keyword evidence="1" id="KW-0472">Membrane</keyword>
<reference evidence="3" key="1">
    <citation type="submission" date="2017-05" db="EMBL/GenBank/DDBJ databases">
        <authorList>
            <person name="Sung H."/>
        </authorList>
    </citation>
    <scope>NUCLEOTIDE SEQUENCE [LARGE SCALE GENOMIC DNA]</scope>
    <source>
        <strain evidence="3">AMac2203</strain>
    </source>
</reference>
<evidence type="ECO:0000256" key="1">
    <source>
        <dbReference type="SAM" id="Phobius"/>
    </source>
</evidence>
<gene>
    <name evidence="2" type="ORF">CBP12_01360</name>
</gene>
<organism evidence="2 3">
    <name type="scientific">Oceanisphaera avium</name>
    <dbReference type="NCBI Taxonomy" id="1903694"/>
    <lineage>
        <taxon>Bacteria</taxon>
        <taxon>Pseudomonadati</taxon>
        <taxon>Pseudomonadota</taxon>
        <taxon>Gammaproteobacteria</taxon>
        <taxon>Aeromonadales</taxon>
        <taxon>Aeromonadaceae</taxon>
        <taxon>Oceanisphaera</taxon>
    </lineage>
</organism>
<proteinExistence type="predicted"/>
<dbReference type="RefSeq" id="WP_086962238.1">
    <property type="nucleotide sequence ID" value="NZ_CP021376.1"/>
</dbReference>
<dbReference type="Pfam" id="PF07332">
    <property type="entry name" value="Phage_holin_3_6"/>
    <property type="match status" value="1"/>
</dbReference>
<dbReference type="Proteomes" id="UP000243793">
    <property type="component" value="Chromosome"/>
</dbReference>
<protein>
    <recommendedName>
        <fullName evidence="4">Phage holin family protein</fullName>
    </recommendedName>
</protein>
<dbReference type="KEGG" id="ocm:CBP12_01360"/>
<evidence type="ECO:0000313" key="2">
    <source>
        <dbReference type="EMBL" id="ART78960.1"/>
    </source>
</evidence>
<dbReference type="InterPro" id="IPR009937">
    <property type="entry name" value="Phage_holin_3_6"/>
</dbReference>
<evidence type="ECO:0008006" key="4">
    <source>
        <dbReference type="Google" id="ProtNLM"/>
    </source>
</evidence>